<evidence type="ECO:0000313" key="9">
    <source>
        <dbReference type="Proteomes" id="UP001054820"/>
    </source>
</evidence>
<dbReference type="Gene3D" id="3.40.640.10">
    <property type="entry name" value="Type I PLP-dependent aspartate aminotransferase-like (Major domain)"/>
    <property type="match status" value="1"/>
</dbReference>
<dbReference type="InterPro" id="IPR015421">
    <property type="entry name" value="PyrdxlP-dep_Trfase_major"/>
</dbReference>
<dbReference type="RefSeq" id="WP_237261651.1">
    <property type="nucleotide sequence ID" value="NZ_AP024202.1"/>
</dbReference>
<evidence type="ECO:0000256" key="3">
    <source>
        <dbReference type="ARBA" id="ARBA00022576"/>
    </source>
</evidence>
<comment type="cofactor">
    <cofactor evidence="1 6">
        <name>pyridoxal 5'-phosphate</name>
        <dbReference type="ChEBI" id="CHEBI:597326"/>
    </cofactor>
</comment>
<evidence type="ECO:0000256" key="5">
    <source>
        <dbReference type="ARBA" id="ARBA00022898"/>
    </source>
</evidence>
<proteinExistence type="inferred from homology"/>
<dbReference type="GO" id="GO:0008483">
    <property type="term" value="F:transaminase activity"/>
    <property type="evidence" value="ECO:0007669"/>
    <property type="project" value="UniProtKB-KW"/>
</dbReference>
<feature type="domain" description="Aminotransferase class I/classII large" evidence="7">
    <location>
        <begin position="39"/>
        <end position="390"/>
    </location>
</feature>
<comment type="similarity">
    <text evidence="2 6">Belongs to the class-I pyridoxal-phosphate-dependent aminotransferase family.</text>
</comment>
<dbReference type="Pfam" id="PF00155">
    <property type="entry name" value="Aminotran_1_2"/>
    <property type="match status" value="1"/>
</dbReference>
<gene>
    <name evidence="8" type="ORF">THMIRHAM_19640</name>
</gene>
<accession>A0ABN6CZX1</accession>
<dbReference type="EC" id="2.6.1.-" evidence="6"/>
<keyword evidence="5" id="KW-0663">Pyridoxal phosphate</keyword>
<organism evidence="8 9">
    <name type="scientific">Thiomicrorhabdus immobilis</name>
    <dbReference type="NCBI Taxonomy" id="2791037"/>
    <lineage>
        <taxon>Bacteria</taxon>
        <taxon>Pseudomonadati</taxon>
        <taxon>Pseudomonadota</taxon>
        <taxon>Gammaproteobacteria</taxon>
        <taxon>Thiotrichales</taxon>
        <taxon>Piscirickettsiaceae</taxon>
        <taxon>Thiomicrorhabdus</taxon>
    </lineage>
</organism>
<sequence>MSNKTPFSPNISTIASAIQPFHVMKILAEAKILEASGKEVIHMEIGEPDFASLPCVHQAANEAAEQGLTHYTPTMGLPALREKLADFYGDFYQANVSQNNIMITPGSSTALQLVLTALLNPGDKVMLADPAYPCNRQFVNLLHGELLAIPVSHETQYQLNLDLLKANWQAGIKVVMVASPANPTGTIIEQNELLAMAEFLAEQNAYFIVDEIYQGLVYERPAESILGNVNLPENVIVINSFSKFFGMTGWRLGWCVLPEHLISVMDRLGQNLFLAAPTPSQYGALRVLEQDALQALEARRAIFEQRRNALINAMQQASFTPKLIPQGAFYLYWDVSEYTDNSEQFCADLLQQTGVAITPGRDFGDYQAKQHVRLAYTTDIEKLTLAVQKISGFIHQNADFETVKSNLPGLVGFDIQGII</sequence>
<evidence type="ECO:0000256" key="2">
    <source>
        <dbReference type="ARBA" id="ARBA00007441"/>
    </source>
</evidence>
<dbReference type="Proteomes" id="UP001054820">
    <property type="component" value="Chromosome"/>
</dbReference>
<evidence type="ECO:0000259" key="7">
    <source>
        <dbReference type="Pfam" id="PF00155"/>
    </source>
</evidence>
<dbReference type="PROSITE" id="PS00105">
    <property type="entry name" value="AA_TRANSFER_CLASS_1"/>
    <property type="match status" value="1"/>
</dbReference>
<dbReference type="PANTHER" id="PTHR46383:SF2">
    <property type="entry name" value="AMINOTRANSFERASE"/>
    <property type="match status" value="1"/>
</dbReference>
<dbReference type="InterPro" id="IPR004838">
    <property type="entry name" value="NHTrfase_class1_PyrdxlP-BS"/>
</dbReference>
<dbReference type="EMBL" id="AP024202">
    <property type="protein sequence ID" value="BCN94179.1"/>
    <property type="molecule type" value="Genomic_DNA"/>
</dbReference>
<dbReference type="SUPFAM" id="SSF53383">
    <property type="entry name" value="PLP-dependent transferases"/>
    <property type="match status" value="1"/>
</dbReference>
<dbReference type="PANTHER" id="PTHR46383">
    <property type="entry name" value="ASPARTATE AMINOTRANSFERASE"/>
    <property type="match status" value="1"/>
</dbReference>
<evidence type="ECO:0000256" key="1">
    <source>
        <dbReference type="ARBA" id="ARBA00001933"/>
    </source>
</evidence>
<dbReference type="InterPro" id="IPR050596">
    <property type="entry name" value="AspAT/PAT-like"/>
</dbReference>
<evidence type="ECO:0000313" key="8">
    <source>
        <dbReference type="EMBL" id="BCN94179.1"/>
    </source>
</evidence>
<dbReference type="InterPro" id="IPR004839">
    <property type="entry name" value="Aminotransferase_I/II_large"/>
</dbReference>
<dbReference type="InterPro" id="IPR015424">
    <property type="entry name" value="PyrdxlP-dep_Trfase"/>
</dbReference>
<evidence type="ECO:0000256" key="6">
    <source>
        <dbReference type="RuleBase" id="RU000481"/>
    </source>
</evidence>
<evidence type="ECO:0000256" key="4">
    <source>
        <dbReference type="ARBA" id="ARBA00022679"/>
    </source>
</evidence>
<name>A0ABN6CZX1_9GAMM</name>
<dbReference type="CDD" id="cd00609">
    <property type="entry name" value="AAT_like"/>
    <property type="match status" value="1"/>
</dbReference>
<keyword evidence="4 6" id="KW-0808">Transferase</keyword>
<reference evidence="8" key="1">
    <citation type="journal article" date="2022" name="Arch. Microbiol.">
        <title>Thiomicrorhabdus immobilis sp. nov., a mesophilic sulfur-oxidizing bacterium isolated from sediment of a brackish lake in northern Japan.</title>
        <authorList>
            <person name="Kojima H."/>
            <person name="Mochizuki J."/>
            <person name="Kanda M."/>
            <person name="Watanabe T."/>
            <person name="Fukui M."/>
        </authorList>
    </citation>
    <scope>NUCLEOTIDE SEQUENCE</scope>
    <source>
        <strain evidence="8">Am19</strain>
    </source>
</reference>
<protein>
    <recommendedName>
        <fullName evidence="6">Aminotransferase</fullName>
        <ecNumber evidence="6">2.6.1.-</ecNumber>
    </recommendedName>
</protein>
<keyword evidence="9" id="KW-1185">Reference proteome</keyword>
<keyword evidence="3 6" id="KW-0032">Aminotransferase</keyword>